<reference evidence="3 4" key="1">
    <citation type="submission" date="2019-06" db="EMBL/GenBank/DDBJ databases">
        <title>Wine fermentation using esterase from Monascus purpureus.</title>
        <authorList>
            <person name="Geng C."/>
            <person name="Zhang Y."/>
        </authorList>
    </citation>
    <scope>NUCLEOTIDE SEQUENCE [LARGE SCALE GENOMIC DNA]</scope>
    <source>
        <strain evidence="3">HQ1</strain>
    </source>
</reference>
<dbReference type="InterPro" id="IPR019261">
    <property type="entry name" value="PARG_cat_microbial"/>
</dbReference>
<feature type="compositionally biased region" description="Basic and acidic residues" evidence="1">
    <location>
        <begin position="26"/>
        <end position="35"/>
    </location>
</feature>
<feature type="compositionally biased region" description="Basic and acidic residues" evidence="1">
    <location>
        <begin position="57"/>
        <end position="72"/>
    </location>
</feature>
<protein>
    <recommendedName>
        <fullName evidence="2">Microbial-type PARG catalytic domain-containing protein</fullName>
    </recommendedName>
</protein>
<dbReference type="AlphaFoldDB" id="A0A507QU58"/>
<dbReference type="Gene3D" id="3.40.220.10">
    <property type="entry name" value="Leucine Aminopeptidase, subunit E, domain 1"/>
    <property type="match status" value="1"/>
</dbReference>
<name>A0A507QU58_MONPU</name>
<proteinExistence type="predicted"/>
<dbReference type="InterPro" id="IPR043472">
    <property type="entry name" value="Macro_dom-like"/>
</dbReference>
<feature type="region of interest" description="Disordered" evidence="1">
    <location>
        <begin position="1"/>
        <end position="72"/>
    </location>
</feature>
<evidence type="ECO:0000313" key="3">
    <source>
        <dbReference type="EMBL" id="TQB72733.1"/>
    </source>
</evidence>
<dbReference type="STRING" id="5098.A0A507QU58"/>
<dbReference type="SUPFAM" id="SSF52949">
    <property type="entry name" value="Macro domain-like"/>
    <property type="match status" value="1"/>
</dbReference>
<dbReference type="PANTHER" id="PTHR35596">
    <property type="entry name" value="DUF2263 DOMAIN-CONTAINING PROTEIN"/>
    <property type="match status" value="1"/>
</dbReference>
<dbReference type="NCBIfam" id="TIGR02452">
    <property type="entry name" value="TIGR02452 family protein"/>
    <property type="match status" value="1"/>
</dbReference>
<evidence type="ECO:0000256" key="1">
    <source>
        <dbReference type="SAM" id="MobiDB-lite"/>
    </source>
</evidence>
<comment type="caution">
    <text evidence="3">The sequence shown here is derived from an EMBL/GenBank/DDBJ whole genome shotgun (WGS) entry which is preliminary data.</text>
</comment>
<evidence type="ECO:0000259" key="2">
    <source>
        <dbReference type="Pfam" id="PF10021"/>
    </source>
</evidence>
<accession>A0A507QU58</accession>
<organism evidence="3 4">
    <name type="scientific">Monascus purpureus</name>
    <name type="common">Red mold</name>
    <name type="synonym">Monascus anka</name>
    <dbReference type="NCBI Taxonomy" id="5098"/>
    <lineage>
        <taxon>Eukaryota</taxon>
        <taxon>Fungi</taxon>
        <taxon>Dikarya</taxon>
        <taxon>Ascomycota</taxon>
        <taxon>Pezizomycotina</taxon>
        <taxon>Eurotiomycetes</taxon>
        <taxon>Eurotiomycetidae</taxon>
        <taxon>Eurotiales</taxon>
        <taxon>Aspergillaceae</taxon>
        <taxon>Monascus</taxon>
    </lineage>
</organism>
<sequence>MPAQSGQSAEIGSNAARSSHSPASPDDIHPAETDSQKNSQESGDILLSQVGSYMGSERQERGHQRSSERDNRRALLRETAKETKELLPSLLAKIPQAKPSGYLYSPPIPPKLNLKFHPGLPSIKVRVLDGDSFDTAVNLANCSQFMDIHDKKPVCVLNMANAYRAGGGWLSGALAQEEALCYRSSLSYTLKMRHYPLEDNQAIYSPNVVIFRESFQKGHRLWDLTKPYSLPIVSVISVAALDRPALDKNVSPPTYKNSADRKLMKDKMRLILRVAVCNKHRRLILGAFGCGAFANPNQEVANCWAEVLQEPEFSGWWENIVFAVMDDGTPGVNGESNLKTFQRVLHGLVV</sequence>
<dbReference type="InterPro" id="IPR012664">
    <property type="entry name" value="CHP02452"/>
</dbReference>
<dbReference type="Proteomes" id="UP000319663">
    <property type="component" value="Unassembled WGS sequence"/>
</dbReference>
<dbReference type="Pfam" id="PF10021">
    <property type="entry name" value="PARG_cat_microb"/>
    <property type="match status" value="1"/>
</dbReference>
<evidence type="ECO:0000313" key="4">
    <source>
        <dbReference type="Proteomes" id="UP000319663"/>
    </source>
</evidence>
<dbReference type="EMBL" id="VIFY01000058">
    <property type="protein sequence ID" value="TQB72733.1"/>
    <property type="molecule type" value="Genomic_DNA"/>
</dbReference>
<keyword evidence="4" id="KW-1185">Reference proteome</keyword>
<dbReference type="PANTHER" id="PTHR35596:SF1">
    <property type="entry name" value="MICROBIAL-TYPE PARG CATALYTIC DOMAIN-CONTAINING PROTEIN"/>
    <property type="match status" value="1"/>
</dbReference>
<gene>
    <name evidence="3" type="ORF">MPDQ_006526</name>
</gene>
<feature type="domain" description="Microbial-type PARG catalytic" evidence="2">
    <location>
        <begin position="118"/>
        <end position="213"/>
    </location>
</feature>
<feature type="compositionally biased region" description="Polar residues" evidence="1">
    <location>
        <begin position="1"/>
        <end position="22"/>
    </location>
</feature>